<evidence type="ECO:0000256" key="1">
    <source>
        <dbReference type="SAM" id="SignalP"/>
    </source>
</evidence>
<dbReference type="Gene3D" id="3.10.620.30">
    <property type="match status" value="1"/>
</dbReference>
<dbReference type="InterPro" id="IPR038765">
    <property type="entry name" value="Papain-like_cys_pep_sf"/>
</dbReference>
<protein>
    <recommendedName>
        <fullName evidence="2">DUF3857 domain-containing protein</fullName>
    </recommendedName>
</protein>
<evidence type="ECO:0000259" key="2">
    <source>
        <dbReference type="Pfam" id="PF12969"/>
    </source>
</evidence>
<keyword evidence="1" id="KW-0732">Signal</keyword>
<dbReference type="Pfam" id="PF12969">
    <property type="entry name" value="DUF3857"/>
    <property type="match status" value="1"/>
</dbReference>
<name>A0A3P5XRL2_9RHOB</name>
<dbReference type="RefSeq" id="WP_124088245.1">
    <property type="nucleotide sequence ID" value="NZ_UXAW01000101.1"/>
</dbReference>
<dbReference type="Proteomes" id="UP000277498">
    <property type="component" value="Unassembled WGS sequence"/>
</dbReference>
<keyword evidence="4" id="KW-1185">Reference proteome</keyword>
<feature type="chain" id="PRO_5017961112" description="DUF3857 domain-containing protein" evidence="1">
    <location>
        <begin position="29"/>
        <end position="653"/>
    </location>
</feature>
<dbReference type="InterPro" id="IPR024618">
    <property type="entry name" value="DUF3857"/>
</dbReference>
<organism evidence="3 4">
    <name type="scientific">Pseudogemmobacter humi</name>
    <dbReference type="NCBI Taxonomy" id="2483812"/>
    <lineage>
        <taxon>Bacteria</taxon>
        <taxon>Pseudomonadati</taxon>
        <taxon>Pseudomonadota</taxon>
        <taxon>Alphaproteobacteria</taxon>
        <taxon>Rhodobacterales</taxon>
        <taxon>Paracoccaceae</taxon>
        <taxon>Pseudogemmobacter</taxon>
    </lineage>
</organism>
<dbReference type="OrthoDB" id="98874at2"/>
<reference evidence="3 4" key="1">
    <citation type="submission" date="2018-11" db="EMBL/GenBank/DDBJ databases">
        <authorList>
            <person name="Criscuolo A."/>
        </authorList>
    </citation>
    <scope>NUCLEOTIDE SEQUENCE [LARGE SCALE GENOMIC DNA]</scope>
    <source>
        <strain evidence="3">ACIP111625</strain>
    </source>
</reference>
<gene>
    <name evidence="3" type="ORF">XINFAN_03549</name>
</gene>
<evidence type="ECO:0000313" key="4">
    <source>
        <dbReference type="Proteomes" id="UP000277498"/>
    </source>
</evidence>
<dbReference type="Gene3D" id="2.60.40.3140">
    <property type="match status" value="1"/>
</dbReference>
<proteinExistence type="predicted"/>
<feature type="signal peptide" evidence="1">
    <location>
        <begin position="1"/>
        <end position="28"/>
    </location>
</feature>
<accession>A0A3P5XRL2</accession>
<evidence type="ECO:0000313" key="3">
    <source>
        <dbReference type="EMBL" id="VDC33003.1"/>
    </source>
</evidence>
<sequence length="653" mass="71633">MRRLPSFAGSVLIAALAVLFCALPQAGAAQEAGPPVALAPVPDWADDLPEAAALDSAKIAGAGGIRHLLKDRQFAWVDGRRQVWSRDVTQILSPEGIAEGELNVLEYNAALEDFALTRVSLWRDGVETDLTGSVQPVAAPWEWDAPGQVLNRRLMVVVPVEGLRVGDVVDISALRSTRPDAPAPDREVYAELEFHDPVILARAVVNWPADWPVNIRPLPATVARIEGPLPGGGTRLEFQRIEAVPGLYEEGVPVWIDQQAVLRMTPDRDWSALAADYAPYYQADHPLGAWEDALRDLVAADAGAEARALAALHLVQDGIDYLPVAFHDGSTRARLPAEVIASGYGDAADKALLLAVMLRRMGIAADVALTHRYAGHGLDQASPSVGAFDHAIVRVRIGGQDWWLDPALTGQRGRLAALTPPDYGFALVLAEGQSAPQPIPAAPERVWTSIVTEKYRFTLAGLYLDVYSEHRGQSADDLRLRHDESGEDISLELFGYYGDLLPGLRQLKPITLNDEPEANRLTLHESYFLPAEAIRLSGLRERFPFAAEDFSSDLPQSPPQGRKFPWASGPPGLYRHRIEVRGAGIDFTPPAPVLLENELFRYRLEASAPGHGRLELDWEFLTRRAVIPARDVAKIAADARRIWDTTWFSWDLR</sequence>
<dbReference type="EMBL" id="UXAW01000101">
    <property type="protein sequence ID" value="VDC33003.1"/>
    <property type="molecule type" value="Genomic_DNA"/>
</dbReference>
<dbReference type="SUPFAM" id="SSF54001">
    <property type="entry name" value="Cysteine proteinases"/>
    <property type="match status" value="1"/>
</dbReference>
<dbReference type="AlphaFoldDB" id="A0A3P5XRL2"/>
<feature type="domain" description="DUF3857" evidence="2">
    <location>
        <begin position="78"/>
        <end position="219"/>
    </location>
</feature>